<dbReference type="CDD" id="cd17928">
    <property type="entry name" value="DEXDc_SecA"/>
    <property type="match status" value="1"/>
</dbReference>
<dbReference type="PROSITE" id="PS51196">
    <property type="entry name" value="SECA_MOTOR_DEAD"/>
    <property type="match status" value="1"/>
</dbReference>
<keyword evidence="2" id="KW-0653">Protein transport</keyword>
<dbReference type="AlphaFoldDB" id="A0AAW5KEZ1"/>
<dbReference type="GO" id="GO:0043952">
    <property type="term" value="P:protein transport by the Sec complex"/>
    <property type="evidence" value="ECO:0007669"/>
    <property type="project" value="TreeGrafter"/>
</dbReference>
<reference evidence="6" key="1">
    <citation type="submission" date="2022-06" db="EMBL/GenBank/DDBJ databases">
        <title>Isolation of gut microbiota from human fecal samples.</title>
        <authorList>
            <person name="Pamer E.G."/>
            <person name="Barat B."/>
            <person name="Waligurski E."/>
            <person name="Medina S."/>
            <person name="Paddock L."/>
            <person name="Mostad J."/>
        </authorList>
    </citation>
    <scope>NUCLEOTIDE SEQUENCE</scope>
    <source>
        <strain evidence="6">DFI.7.96</strain>
    </source>
</reference>
<accession>A0AAW5KEZ1</accession>
<dbReference type="EMBL" id="JANGAB010000082">
    <property type="protein sequence ID" value="MCQ4950640.1"/>
    <property type="molecule type" value="Genomic_DNA"/>
</dbReference>
<dbReference type="PRINTS" id="PR00906">
    <property type="entry name" value="SECA"/>
</dbReference>
<feature type="non-terminal residue" evidence="6">
    <location>
        <position position="1"/>
    </location>
</feature>
<evidence type="ECO:0000313" key="7">
    <source>
        <dbReference type="Proteomes" id="UP001205063"/>
    </source>
</evidence>
<evidence type="ECO:0000256" key="3">
    <source>
        <dbReference type="ARBA" id="ARBA00023010"/>
    </source>
</evidence>
<sequence length="138" mass="15463">LPDAFAACREAGDRVLGMRHFPVQVLGGIVLHQGRIAEMKTGEGKTLVATLPAYLNAHSGKGVHIVTDNDYLAKRDSEWMGKIYRFLGLSVGLIVNGMDNEARRRAYNCDITYGTNNELGFDYLRDNMVIYKENKVQR</sequence>
<feature type="domain" description="Helicase ATP-binding" evidence="4">
    <location>
        <begin position="26"/>
        <end position="138"/>
    </location>
</feature>
<dbReference type="PROSITE" id="PS51192">
    <property type="entry name" value="HELICASE_ATP_BIND_1"/>
    <property type="match status" value="1"/>
</dbReference>
<dbReference type="GO" id="GO:0005524">
    <property type="term" value="F:ATP binding"/>
    <property type="evidence" value="ECO:0007669"/>
    <property type="project" value="InterPro"/>
</dbReference>
<dbReference type="InterPro" id="IPR014018">
    <property type="entry name" value="SecA_motor_DEAD"/>
</dbReference>
<dbReference type="GO" id="GO:0005886">
    <property type="term" value="C:plasma membrane"/>
    <property type="evidence" value="ECO:0007669"/>
    <property type="project" value="TreeGrafter"/>
</dbReference>
<dbReference type="GO" id="GO:0006886">
    <property type="term" value="P:intracellular protein transport"/>
    <property type="evidence" value="ECO:0007669"/>
    <property type="project" value="InterPro"/>
</dbReference>
<organism evidence="6 7">
    <name type="scientific">Bittarella massiliensis</name>
    <name type="common">ex Durand et al. 2017</name>
    <dbReference type="NCBI Taxonomy" id="1720313"/>
    <lineage>
        <taxon>Bacteria</taxon>
        <taxon>Bacillati</taxon>
        <taxon>Bacillota</taxon>
        <taxon>Clostridia</taxon>
        <taxon>Eubacteriales</taxon>
        <taxon>Oscillospiraceae</taxon>
        <taxon>Bittarella (ex Durand et al. 2017)</taxon>
    </lineage>
</organism>
<dbReference type="SUPFAM" id="SSF52540">
    <property type="entry name" value="P-loop containing nucleoside triphosphate hydrolases"/>
    <property type="match status" value="1"/>
</dbReference>
<dbReference type="SMART" id="SM00957">
    <property type="entry name" value="SecA_DEAD"/>
    <property type="match status" value="1"/>
</dbReference>
<dbReference type="RefSeq" id="WP_368044623.1">
    <property type="nucleotide sequence ID" value="NZ_JANGAB010000082.1"/>
</dbReference>
<dbReference type="GO" id="GO:0031522">
    <property type="term" value="C:cell envelope Sec protein transport complex"/>
    <property type="evidence" value="ECO:0007669"/>
    <property type="project" value="TreeGrafter"/>
</dbReference>
<dbReference type="InterPro" id="IPR011115">
    <property type="entry name" value="SecA_DEAD"/>
</dbReference>
<gene>
    <name evidence="6" type="ORF">NE646_13410</name>
</gene>
<dbReference type="InterPro" id="IPR027417">
    <property type="entry name" value="P-loop_NTPase"/>
</dbReference>
<evidence type="ECO:0000259" key="4">
    <source>
        <dbReference type="PROSITE" id="PS51192"/>
    </source>
</evidence>
<protein>
    <submittedName>
        <fullName evidence="6">Preprotein translocase subunit SecA</fullName>
    </submittedName>
</protein>
<keyword evidence="1" id="KW-1003">Cell membrane</keyword>
<dbReference type="PANTHER" id="PTHR30612:SF0">
    <property type="entry name" value="CHLOROPLAST PROTEIN-TRANSPORTING ATPASE"/>
    <property type="match status" value="1"/>
</dbReference>
<evidence type="ECO:0000256" key="1">
    <source>
        <dbReference type="ARBA" id="ARBA00022475"/>
    </source>
</evidence>
<feature type="domain" description="SecA family profile" evidence="5">
    <location>
        <begin position="1"/>
        <end position="138"/>
    </location>
</feature>
<dbReference type="GO" id="GO:0006605">
    <property type="term" value="P:protein targeting"/>
    <property type="evidence" value="ECO:0007669"/>
    <property type="project" value="InterPro"/>
</dbReference>
<evidence type="ECO:0000256" key="2">
    <source>
        <dbReference type="ARBA" id="ARBA00022927"/>
    </source>
</evidence>
<feature type="non-terminal residue" evidence="6">
    <location>
        <position position="138"/>
    </location>
</feature>
<dbReference type="GO" id="GO:0005829">
    <property type="term" value="C:cytosol"/>
    <property type="evidence" value="ECO:0007669"/>
    <property type="project" value="TreeGrafter"/>
</dbReference>
<evidence type="ECO:0000259" key="5">
    <source>
        <dbReference type="PROSITE" id="PS51196"/>
    </source>
</evidence>
<dbReference type="InterPro" id="IPR014001">
    <property type="entry name" value="Helicase_ATP-bd"/>
</dbReference>
<dbReference type="Gene3D" id="3.40.50.300">
    <property type="entry name" value="P-loop containing nucleotide triphosphate hydrolases"/>
    <property type="match status" value="1"/>
</dbReference>
<dbReference type="Proteomes" id="UP001205063">
    <property type="component" value="Unassembled WGS sequence"/>
</dbReference>
<dbReference type="InterPro" id="IPR000185">
    <property type="entry name" value="SecA"/>
</dbReference>
<comment type="caution">
    <text evidence="6">The sequence shown here is derived from an EMBL/GenBank/DDBJ whole genome shotgun (WGS) entry which is preliminary data.</text>
</comment>
<proteinExistence type="predicted"/>
<dbReference type="PANTHER" id="PTHR30612">
    <property type="entry name" value="SECA INNER MEMBRANE COMPONENT OF SEC PROTEIN SECRETION SYSTEM"/>
    <property type="match status" value="1"/>
</dbReference>
<keyword evidence="3" id="KW-0811">Translocation</keyword>
<keyword evidence="1" id="KW-0472">Membrane</keyword>
<keyword evidence="2" id="KW-0813">Transport</keyword>
<evidence type="ECO:0000313" key="6">
    <source>
        <dbReference type="EMBL" id="MCQ4950640.1"/>
    </source>
</evidence>
<name>A0AAW5KEZ1_9FIRM</name>
<dbReference type="GO" id="GO:0017038">
    <property type="term" value="P:protein import"/>
    <property type="evidence" value="ECO:0007669"/>
    <property type="project" value="InterPro"/>
</dbReference>
<dbReference type="Pfam" id="PF07517">
    <property type="entry name" value="SecA_DEAD"/>
    <property type="match status" value="1"/>
</dbReference>